<comment type="caution">
    <text evidence="3">The sequence shown here is derived from an EMBL/GenBank/DDBJ whole genome shotgun (WGS) entry which is preliminary data.</text>
</comment>
<dbReference type="PANTHER" id="PTHR46268:SF6">
    <property type="entry name" value="UNIVERSAL STRESS PROTEIN UP12"/>
    <property type="match status" value="1"/>
</dbReference>
<name>A0ABU9NWJ9_9FLAO</name>
<dbReference type="InterPro" id="IPR006015">
    <property type="entry name" value="Universal_stress_UspA"/>
</dbReference>
<dbReference type="EMBL" id="JBCGDP010000031">
    <property type="protein sequence ID" value="MEM0578631.1"/>
    <property type="molecule type" value="Genomic_DNA"/>
</dbReference>
<dbReference type="SUPFAM" id="SSF52402">
    <property type="entry name" value="Adenine nucleotide alpha hydrolases-like"/>
    <property type="match status" value="2"/>
</dbReference>
<dbReference type="Gene3D" id="3.40.50.620">
    <property type="entry name" value="HUPs"/>
    <property type="match status" value="2"/>
</dbReference>
<evidence type="ECO:0000313" key="3">
    <source>
        <dbReference type="EMBL" id="MEM0578631.1"/>
    </source>
</evidence>
<dbReference type="CDD" id="cd00293">
    <property type="entry name" value="USP-like"/>
    <property type="match status" value="1"/>
</dbReference>
<dbReference type="RefSeq" id="WP_342693439.1">
    <property type="nucleotide sequence ID" value="NZ_JBCGDP010000031.1"/>
</dbReference>
<evidence type="ECO:0000256" key="1">
    <source>
        <dbReference type="ARBA" id="ARBA00008791"/>
    </source>
</evidence>
<dbReference type="PANTHER" id="PTHR46268">
    <property type="entry name" value="STRESS RESPONSE PROTEIN NHAX"/>
    <property type="match status" value="1"/>
</dbReference>
<proteinExistence type="inferred from homology"/>
<protein>
    <submittedName>
        <fullName evidence="3">Universal stress protein</fullName>
    </submittedName>
</protein>
<dbReference type="Proteomes" id="UP001468798">
    <property type="component" value="Unassembled WGS sequence"/>
</dbReference>
<feature type="domain" description="UspA" evidence="2">
    <location>
        <begin position="1"/>
        <end position="147"/>
    </location>
</feature>
<sequence>MKKILFPTDFSEVATNAFVHALHLADVVDGELVLLHTFQLPIVDSQFTPDNYYMIYESLQLAEFDAFKDEIPKLRAIAEKEGLAKVKITHRLMDGDLVTTIQNAIKEENINFVVMGTAGATGWETFFVGTNTGSVLSAVSVPVLSVPVTATYHKIKTIGFTTKFREKDKKALELVCSIAKKTKAQVKCLYVKTNQSDVKPETIKEWETHFANEPVQFTILPLEDVQGTIIDFVSQKSIDVLAMVTYKRNFFVELFSPSLTRKFSDYSEIPILALQSDTTLA</sequence>
<evidence type="ECO:0000259" key="2">
    <source>
        <dbReference type="Pfam" id="PF00582"/>
    </source>
</evidence>
<organism evidence="3 4">
    <name type="scientific">Flavobacterium polysaccharolyticum</name>
    <dbReference type="NCBI Taxonomy" id="3133148"/>
    <lineage>
        <taxon>Bacteria</taxon>
        <taxon>Pseudomonadati</taxon>
        <taxon>Bacteroidota</taxon>
        <taxon>Flavobacteriia</taxon>
        <taxon>Flavobacteriales</taxon>
        <taxon>Flavobacteriaceae</taxon>
        <taxon>Flavobacterium</taxon>
    </lineage>
</organism>
<gene>
    <name evidence="3" type="ORF">WFZ86_19170</name>
</gene>
<reference evidence="3 4" key="1">
    <citation type="submission" date="2024-03" db="EMBL/GenBank/DDBJ databases">
        <title>Two novel species of the genus Flavobacterium exhibiting potentially degradation of complex polysaccharides.</title>
        <authorList>
            <person name="Lian X."/>
        </authorList>
    </citation>
    <scope>NUCLEOTIDE SEQUENCE [LARGE SCALE GENOMIC DNA]</scope>
    <source>
        <strain evidence="3 4">N6</strain>
    </source>
</reference>
<dbReference type="InterPro" id="IPR006016">
    <property type="entry name" value="UspA"/>
</dbReference>
<keyword evidence="4" id="KW-1185">Reference proteome</keyword>
<evidence type="ECO:0000313" key="4">
    <source>
        <dbReference type="Proteomes" id="UP001468798"/>
    </source>
</evidence>
<dbReference type="Pfam" id="PF00582">
    <property type="entry name" value="Usp"/>
    <property type="match status" value="1"/>
</dbReference>
<accession>A0ABU9NWJ9</accession>
<dbReference type="PRINTS" id="PR01438">
    <property type="entry name" value="UNVRSLSTRESS"/>
</dbReference>
<dbReference type="InterPro" id="IPR014729">
    <property type="entry name" value="Rossmann-like_a/b/a_fold"/>
</dbReference>
<comment type="similarity">
    <text evidence="1">Belongs to the universal stress protein A family.</text>
</comment>